<keyword evidence="7" id="KW-1185">Reference proteome</keyword>
<protein>
    <recommendedName>
        <fullName evidence="5">Inner membrane-spanning protein YciB</fullName>
    </recommendedName>
</protein>
<dbReference type="EMBL" id="JANIBC010000008">
    <property type="protein sequence ID" value="MCQ8185770.1"/>
    <property type="molecule type" value="Genomic_DNA"/>
</dbReference>
<proteinExistence type="inferred from homology"/>
<dbReference type="PANTHER" id="PTHR36917:SF1">
    <property type="entry name" value="INNER MEMBRANE-SPANNING PROTEIN YCIB"/>
    <property type="match status" value="1"/>
</dbReference>
<keyword evidence="3 5" id="KW-1133">Transmembrane helix</keyword>
<reference evidence="6" key="1">
    <citation type="submission" date="2022-07" db="EMBL/GenBank/DDBJ databases">
        <title>Parvularcula maris sp. nov., an algicidal bacterium isolated from seawater.</title>
        <authorList>
            <person name="Li F."/>
        </authorList>
    </citation>
    <scope>NUCLEOTIDE SEQUENCE</scope>
    <source>
        <strain evidence="6">BGMRC 0090</strain>
    </source>
</reference>
<feature type="transmembrane region" description="Helical" evidence="5">
    <location>
        <begin position="58"/>
        <end position="78"/>
    </location>
</feature>
<dbReference type="GO" id="GO:0005886">
    <property type="term" value="C:plasma membrane"/>
    <property type="evidence" value="ECO:0007669"/>
    <property type="project" value="UniProtKB-SubCell"/>
</dbReference>
<comment type="caution">
    <text evidence="6">The sequence shown here is derived from an EMBL/GenBank/DDBJ whole genome shotgun (WGS) entry which is preliminary data.</text>
</comment>
<comment type="function">
    <text evidence="5">Plays a role in cell envelope biogenesis, maintenance of cell envelope integrity and membrane homeostasis.</text>
</comment>
<evidence type="ECO:0000313" key="7">
    <source>
        <dbReference type="Proteomes" id="UP001142610"/>
    </source>
</evidence>
<evidence type="ECO:0000256" key="4">
    <source>
        <dbReference type="ARBA" id="ARBA00023136"/>
    </source>
</evidence>
<evidence type="ECO:0000313" key="6">
    <source>
        <dbReference type="EMBL" id="MCQ8185770.1"/>
    </source>
</evidence>
<sequence>MERAPGTGPVALDGNEKLAVELGPLAFFMGGYFLNGKVGPLLDGLFGTELFAEPSGELYCALALFLPAFVVAFAYSIVRTKRVAPMLAITGAIVLLTGTLTFVFQNKAFTYMKPTAIYGITALVLGGGLFFRQIFLRKLFGGAFDMPDDKWRILTWRFVAYNAAAAVANEIAWRTLTADCVPDVECAGEAVWVNLKLFGFTLAYFAFIAANAPFLMKHAAQAEGS</sequence>
<name>A0A9X2L9V7_9PROT</name>
<organism evidence="6 7">
    <name type="scientific">Parvularcula maris</name>
    <dbReference type="NCBI Taxonomy" id="2965077"/>
    <lineage>
        <taxon>Bacteria</taxon>
        <taxon>Pseudomonadati</taxon>
        <taxon>Pseudomonadota</taxon>
        <taxon>Alphaproteobacteria</taxon>
        <taxon>Parvularculales</taxon>
        <taxon>Parvularculaceae</taxon>
        <taxon>Parvularcula</taxon>
    </lineage>
</organism>
<gene>
    <name evidence="5" type="primary">yciB</name>
    <name evidence="6" type="ORF">NOG11_10220</name>
</gene>
<keyword evidence="2 5" id="KW-0812">Transmembrane</keyword>
<feature type="transmembrane region" description="Helical" evidence="5">
    <location>
        <begin position="116"/>
        <end position="135"/>
    </location>
</feature>
<keyword evidence="5" id="KW-0997">Cell inner membrane</keyword>
<accession>A0A9X2L9V7</accession>
<dbReference type="RefSeq" id="WP_256619660.1">
    <property type="nucleotide sequence ID" value="NZ_JANIBC010000008.1"/>
</dbReference>
<evidence type="ECO:0000256" key="3">
    <source>
        <dbReference type="ARBA" id="ARBA00022989"/>
    </source>
</evidence>
<evidence type="ECO:0000256" key="2">
    <source>
        <dbReference type="ARBA" id="ARBA00022692"/>
    </source>
</evidence>
<feature type="transmembrane region" description="Helical" evidence="5">
    <location>
        <begin position="84"/>
        <end position="104"/>
    </location>
</feature>
<comment type="caution">
    <text evidence="5">Lacks conserved residue(s) required for the propagation of feature annotation.</text>
</comment>
<keyword evidence="1 5" id="KW-1003">Cell membrane</keyword>
<dbReference type="PANTHER" id="PTHR36917">
    <property type="entry name" value="INTRACELLULAR SEPTATION PROTEIN A-RELATED"/>
    <property type="match status" value="1"/>
</dbReference>
<comment type="subcellular location">
    <subcellularLocation>
        <location evidence="5">Cell inner membrane</location>
        <topology evidence="5">Multi-pass membrane protein</topology>
    </subcellularLocation>
</comment>
<dbReference type="HAMAP" id="MF_00189">
    <property type="entry name" value="YciB"/>
    <property type="match status" value="1"/>
</dbReference>
<dbReference type="InterPro" id="IPR006008">
    <property type="entry name" value="YciB"/>
</dbReference>
<dbReference type="Pfam" id="PF04279">
    <property type="entry name" value="IspA"/>
    <property type="match status" value="1"/>
</dbReference>
<feature type="transmembrane region" description="Helical" evidence="5">
    <location>
        <begin position="197"/>
        <end position="216"/>
    </location>
</feature>
<dbReference type="AlphaFoldDB" id="A0A9X2L9V7"/>
<keyword evidence="4 5" id="KW-0472">Membrane</keyword>
<dbReference type="Proteomes" id="UP001142610">
    <property type="component" value="Unassembled WGS sequence"/>
</dbReference>
<evidence type="ECO:0000256" key="5">
    <source>
        <dbReference type="HAMAP-Rule" id="MF_00189"/>
    </source>
</evidence>
<comment type="similarity">
    <text evidence="5">Belongs to the YciB family.</text>
</comment>
<evidence type="ECO:0000256" key="1">
    <source>
        <dbReference type="ARBA" id="ARBA00022475"/>
    </source>
</evidence>